<name>A0A172T6Q6_9DEIO</name>
<gene>
    <name evidence="2" type="ORF">SU48_01860</name>
</gene>
<proteinExistence type="predicted"/>
<accession>A0A172T6Q6</accession>
<feature type="domain" description="DSBA-like thioredoxin" evidence="1">
    <location>
        <begin position="12"/>
        <end position="214"/>
    </location>
</feature>
<sequence>MTALPAGPQPLRVDIWSDIACPWCYVGKRRFETALEGFAGRDAVEVVWHAFELDPSAPVEETRKMRDILGSKYGQGSAGAQAMLDNMTQTAAAEGLEYHFERLVPTNTFDAHRVIHLAAHEGKQDAMKERLLAAYFTEGQHVGSRDTLATLAAEVGLDGTAVRAALDTDAGAAEVRQDQAQARAYGISGVPFFVLGGKYGVSGAQPAEVLRGALEQLWAELNPAPLTMLSPVAGAEAAEGCEDGSCAVPEKAVPERGAGQEA</sequence>
<dbReference type="OrthoDB" id="9799122at2"/>
<dbReference type="CDD" id="cd03024">
    <property type="entry name" value="DsbA_FrnE"/>
    <property type="match status" value="1"/>
</dbReference>
<dbReference type="STRING" id="1182568.SU48_01860"/>
<protein>
    <submittedName>
        <fullName evidence="2">DSBA oxidoreductase</fullName>
    </submittedName>
</protein>
<dbReference type="AlphaFoldDB" id="A0A172T6Q6"/>
<evidence type="ECO:0000313" key="2">
    <source>
        <dbReference type="EMBL" id="ANE42709.1"/>
    </source>
</evidence>
<dbReference type="PATRIC" id="fig|1182568.3.peg.390"/>
<organism evidence="2 3">
    <name type="scientific">Deinococcus puniceus</name>
    <dbReference type="NCBI Taxonomy" id="1182568"/>
    <lineage>
        <taxon>Bacteria</taxon>
        <taxon>Thermotogati</taxon>
        <taxon>Deinococcota</taxon>
        <taxon>Deinococci</taxon>
        <taxon>Deinococcales</taxon>
        <taxon>Deinococcaceae</taxon>
        <taxon>Deinococcus</taxon>
    </lineage>
</organism>
<dbReference type="Proteomes" id="UP000077363">
    <property type="component" value="Chromosome"/>
</dbReference>
<dbReference type="RefSeq" id="WP_064013761.1">
    <property type="nucleotide sequence ID" value="NZ_CP011387.1"/>
</dbReference>
<dbReference type="InterPro" id="IPR001853">
    <property type="entry name" value="DSBA-like_thioredoxin_dom"/>
</dbReference>
<keyword evidence="3" id="KW-1185">Reference proteome</keyword>
<dbReference type="Gene3D" id="3.40.30.10">
    <property type="entry name" value="Glutaredoxin"/>
    <property type="match status" value="1"/>
</dbReference>
<dbReference type="PANTHER" id="PTHR13887:SF41">
    <property type="entry name" value="THIOREDOXIN SUPERFAMILY PROTEIN"/>
    <property type="match status" value="1"/>
</dbReference>
<dbReference type="InterPro" id="IPR036249">
    <property type="entry name" value="Thioredoxin-like_sf"/>
</dbReference>
<evidence type="ECO:0000259" key="1">
    <source>
        <dbReference type="Pfam" id="PF01323"/>
    </source>
</evidence>
<dbReference type="PANTHER" id="PTHR13887">
    <property type="entry name" value="GLUTATHIONE S-TRANSFERASE KAPPA"/>
    <property type="match status" value="1"/>
</dbReference>
<dbReference type="SUPFAM" id="SSF52833">
    <property type="entry name" value="Thioredoxin-like"/>
    <property type="match status" value="1"/>
</dbReference>
<dbReference type="KEGG" id="dpu:SU48_01860"/>
<evidence type="ECO:0000313" key="3">
    <source>
        <dbReference type="Proteomes" id="UP000077363"/>
    </source>
</evidence>
<dbReference type="EMBL" id="CP011387">
    <property type="protein sequence ID" value="ANE42709.1"/>
    <property type="molecule type" value="Genomic_DNA"/>
</dbReference>
<dbReference type="Pfam" id="PF01323">
    <property type="entry name" value="DSBA"/>
    <property type="match status" value="1"/>
</dbReference>
<dbReference type="GO" id="GO:0016491">
    <property type="term" value="F:oxidoreductase activity"/>
    <property type="evidence" value="ECO:0007669"/>
    <property type="project" value="InterPro"/>
</dbReference>
<reference evidence="2 3" key="1">
    <citation type="submission" date="2015-01" db="EMBL/GenBank/DDBJ databases">
        <title>Deinococcus puniceus/DY1/ whole genome sequencing.</title>
        <authorList>
            <person name="Kim M.K."/>
            <person name="Srinivasan S."/>
            <person name="Lee J.-J."/>
        </authorList>
    </citation>
    <scope>NUCLEOTIDE SEQUENCE [LARGE SCALE GENOMIC DNA]</scope>
    <source>
        <strain evidence="2 3">DY1</strain>
    </source>
</reference>